<protein>
    <submittedName>
        <fullName evidence="1">Uncharacterized protein</fullName>
    </submittedName>
</protein>
<dbReference type="AlphaFoldDB" id="A0A5B9W397"/>
<keyword evidence="2" id="KW-1185">Reference proteome</keyword>
<dbReference type="Proteomes" id="UP000324233">
    <property type="component" value="Chromosome"/>
</dbReference>
<evidence type="ECO:0000313" key="2">
    <source>
        <dbReference type="Proteomes" id="UP000324233"/>
    </source>
</evidence>
<name>A0A5B9W397_9BACT</name>
<reference evidence="1 2" key="1">
    <citation type="submission" date="2019-08" db="EMBL/GenBank/DDBJ databases">
        <title>Deep-cultivation of Planctomycetes and their phenomic and genomic characterization uncovers novel biology.</title>
        <authorList>
            <person name="Wiegand S."/>
            <person name="Jogler M."/>
            <person name="Boedeker C."/>
            <person name="Pinto D."/>
            <person name="Vollmers J."/>
            <person name="Rivas-Marin E."/>
            <person name="Kohn T."/>
            <person name="Peeters S.H."/>
            <person name="Heuer A."/>
            <person name="Rast P."/>
            <person name="Oberbeckmann S."/>
            <person name="Bunk B."/>
            <person name="Jeske O."/>
            <person name="Meyerdierks A."/>
            <person name="Storesund J.E."/>
            <person name="Kallscheuer N."/>
            <person name="Luecker S."/>
            <person name="Lage O.M."/>
            <person name="Pohl T."/>
            <person name="Merkel B.J."/>
            <person name="Hornburger P."/>
            <person name="Mueller R.-W."/>
            <person name="Bruemmer F."/>
            <person name="Labrenz M."/>
            <person name="Spormann A.M."/>
            <person name="Op den Camp H."/>
            <person name="Overmann J."/>
            <person name="Amann R."/>
            <person name="Jetten M.S.M."/>
            <person name="Mascher T."/>
            <person name="Medema M.H."/>
            <person name="Devos D.P."/>
            <person name="Kaster A.-K."/>
            <person name="Ovreas L."/>
            <person name="Rohde M."/>
            <person name="Galperin M.Y."/>
            <person name="Jogler C."/>
        </authorList>
    </citation>
    <scope>NUCLEOTIDE SEQUENCE [LARGE SCALE GENOMIC DNA]</scope>
    <source>
        <strain evidence="1 2">OJF2</strain>
    </source>
</reference>
<organism evidence="1 2">
    <name type="scientific">Aquisphaera giovannonii</name>
    <dbReference type="NCBI Taxonomy" id="406548"/>
    <lineage>
        <taxon>Bacteria</taxon>
        <taxon>Pseudomonadati</taxon>
        <taxon>Planctomycetota</taxon>
        <taxon>Planctomycetia</taxon>
        <taxon>Isosphaerales</taxon>
        <taxon>Isosphaeraceae</taxon>
        <taxon>Aquisphaera</taxon>
    </lineage>
</organism>
<dbReference type="KEGG" id="agv:OJF2_36310"/>
<proteinExistence type="predicted"/>
<dbReference type="RefSeq" id="WP_148594930.1">
    <property type="nucleotide sequence ID" value="NZ_CP042997.1"/>
</dbReference>
<gene>
    <name evidence="1" type="ORF">OJF2_36310</name>
</gene>
<evidence type="ECO:0000313" key="1">
    <source>
        <dbReference type="EMBL" id="QEH35086.1"/>
    </source>
</evidence>
<accession>A0A5B9W397</accession>
<sequence length="74" mass="8376">MKYHTDDEKALIESFRAAGGERFILFRHGEPRLPAAMAEALARLVRSGHIRRHGSPDVGWASYRLREGAEEEAE</sequence>
<dbReference type="EMBL" id="CP042997">
    <property type="protein sequence ID" value="QEH35086.1"/>
    <property type="molecule type" value="Genomic_DNA"/>
</dbReference>